<gene>
    <name evidence="8" type="ORF">PHYEVI_LOCUS11377</name>
</gene>
<evidence type="ECO:0000256" key="2">
    <source>
        <dbReference type="ARBA" id="ARBA00022245"/>
    </source>
</evidence>
<evidence type="ECO:0000256" key="1">
    <source>
        <dbReference type="ARBA" id="ARBA00002540"/>
    </source>
</evidence>
<feature type="region of interest" description="Disordered" evidence="7">
    <location>
        <begin position="26"/>
        <end position="90"/>
    </location>
</feature>
<dbReference type="Proteomes" id="UP001153712">
    <property type="component" value="Chromosome 9"/>
</dbReference>
<dbReference type="Pfam" id="PF06910">
    <property type="entry name" value="MEA1"/>
    <property type="match status" value="1"/>
</dbReference>
<dbReference type="InterPro" id="IPR009685">
    <property type="entry name" value="MEA1"/>
</dbReference>
<feature type="compositionally biased region" description="Polar residues" evidence="7">
    <location>
        <begin position="75"/>
        <end position="85"/>
    </location>
</feature>
<evidence type="ECO:0000256" key="5">
    <source>
        <dbReference type="ARBA" id="ARBA00022782"/>
    </source>
</evidence>
<keyword evidence="3" id="KW-0217">Developmental protein</keyword>
<reference evidence="8" key="1">
    <citation type="submission" date="2022-01" db="EMBL/GenBank/DDBJ databases">
        <authorList>
            <person name="King R."/>
        </authorList>
    </citation>
    <scope>NUCLEOTIDE SEQUENCE</scope>
</reference>
<feature type="compositionally biased region" description="Acidic residues" evidence="7">
    <location>
        <begin position="29"/>
        <end position="39"/>
    </location>
</feature>
<dbReference type="EMBL" id="OU900102">
    <property type="protein sequence ID" value="CAG9865132.1"/>
    <property type="molecule type" value="Genomic_DNA"/>
</dbReference>
<dbReference type="PANTHER" id="PTHR17005">
    <property type="entry name" value="MALE-ENHANCED ANTIGEN-1"/>
    <property type="match status" value="1"/>
</dbReference>
<dbReference type="GO" id="GO:0030154">
    <property type="term" value="P:cell differentiation"/>
    <property type="evidence" value="ECO:0007669"/>
    <property type="project" value="UniProtKB-KW"/>
</dbReference>
<keyword evidence="9" id="KW-1185">Reference proteome</keyword>
<evidence type="ECO:0000256" key="3">
    <source>
        <dbReference type="ARBA" id="ARBA00022473"/>
    </source>
</evidence>
<dbReference type="OrthoDB" id="5593200at2759"/>
<keyword evidence="4" id="KW-0597">Phosphoprotein</keyword>
<dbReference type="GO" id="GO:0007283">
    <property type="term" value="P:spermatogenesis"/>
    <property type="evidence" value="ECO:0007669"/>
    <property type="project" value="UniProtKB-KW"/>
</dbReference>
<keyword evidence="5" id="KW-0221">Differentiation</keyword>
<accession>A0A9N9TZ42</accession>
<name>A0A9N9TZ42_PHYSR</name>
<comment type="function">
    <text evidence="1">May play an important role in spermatogenesis and/or testis development.</text>
</comment>
<proteinExistence type="predicted"/>
<evidence type="ECO:0000313" key="8">
    <source>
        <dbReference type="EMBL" id="CAG9865132.1"/>
    </source>
</evidence>
<organism evidence="8 9">
    <name type="scientific">Phyllotreta striolata</name>
    <name type="common">Striped flea beetle</name>
    <name type="synonym">Crioceris striolata</name>
    <dbReference type="NCBI Taxonomy" id="444603"/>
    <lineage>
        <taxon>Eukaryota</taxon>
        <taxon>Metazoa</taxon>
        <taxon>Ecdysozoa</taxon>
        <taxon>Arthropoda</taxon>
        <taxon>Hexapoda</taxon>
        <taxon>Insecta</taxon>
        <taxon>Pterygota</taxon>
        <taxon>Neoptera</taxon>
        <taxon>Endopterygota</taxon>
        <taxon>Coleoptera</taxon>
        <taxon>Polyphaga</taxon>
        <taxon>Cucujiformia</taxon>
        <taxon>Chrysomeloidea</taxon>
        <taxon>Chrysomelidae</taxon>
        <taxon>Galerucinae</taxon>
        <taxon>Alticini</taxon>
        <taxon>Phyllotreta</taxon>
    </lineage>
</organism>
<evidence type="ECO:0000256" key="7">
    <source>
        <dbReference type="SAM" id="MobiDB-lite"/>
    </source>
</evidence>
<sequence>MVKTNNGLPDPDNPVEDFKINNDIIMGFSEDDSDGETEIDTYQNDYAEYQPLPTEKPTSNSDTEESADEDIINNPRENNTGNEDSSVPPITPIETTLVMELWSRPAPDACDIQMDNEKVQQVKNAMLNVTLPASAIPDWAANVPEEEWKSQLMKRLKH</sequence>
<keyword evidence="6" id="KW-0744">Spermatogenesis</keyword>
<dbReference type="AlphaFoldDB" id="A0A9N9TZ42"/>
<feature type="compositionally biased region" description="Acidic residues" evidence="7">
    <location>
        <begin position="62"/>
        <end position="71"/>
    </location>
</feature>
<evidence type="ECO:0000256" key="6">
    <source>
        <dbReference type="ARBA" id="ARBA00022871"/>
    </source>
</evidence>
<evidence type="ECO:0000313" key="9">
    <source>
        <dbReference type="Proteomes" id="UP001153712"/>
    </source>
</evidence>
<protein>
    <recommendedName>
        <fullName evidence="2">Male-enhanced antigen 1</fullName>
    </recommendedName>
</protein>
<evidence type="ECO:0000256" key="4">
    <source>
        <dbReference type="ARBA" id="ARBA00022553"/>
    </source>
</evidence>